<dbReference type="AlphaFoldDB" id="A0A6J5ZYN2"/>
<dbReference type="EMBL" id="CAFBRD010000094">
    <property type="protein sequence ID" value="CAB5078265.1"/>
    <property type="molecule type" value="Genomic_DNA"/>
</dbReference>
<dbReference type="PROSITE" id="PS50850">
    <property type="entry name" value="MFS"/>
    <property type="match status" value="1"/>
</dbReference>
<evidence type="ECO:0000256" key="6">
    <source>
        <dbReference type="SAM" id="Phobius"/>
    </source>
</evidence>
<feature type="transmembrane region" description="Helical" evidence="6">
    <location>
        <begin position="51"/>
        <end position="70"/>
    </location>
</feature>
<dbReference type="PANTHER" id="PTHR42718">
    <property type="entry name" value="MAJOR FACILITATOR SUPERFAMILY MULTIDRUG TRANSPORTER MFSC"/>
    <property type="match status" value="1"/>
</dbReference>
<proteinExistence type="predicted"/>
<feature type="domain" description="Major facilitator superfamily (MFS) profile" evidence="7">
    <location>
        <begin position="16"/>
        <end position="507"/>
    </location>
</feature>
<dbReference type="GO" id="GO:0016020">
    <property type="term" value="C:membrane"/>
    <property type="evidence" value="ECO:0007669"/>
    <property type="project" value="UniProtKB-SubCell"/>
</dbReference>
<evidence type="ECO:0000256" key="4">
    <source>
        <dbReference type="ARBA" id="ARBA00022989"/>
    </source>
</evidence>
<evidence type="ECO:0000313" key="8">
    <source>
        <dbReference type="EMBL" id="CAB4345917.1"/>
    </source>
</evidence>
<dbReference type="Pfam" id="PF07690">
    <property type="entry name" value="MFS_1"/>
    <property type="match status" value="1"/>
</dbReference>
<keyword evidence="4 6" id="KW-1133">Transmembrane helix</keyword>
<comment type="subcellular location">
    <subcellularLocation>
        <location evidence="1">Membrane</location>
        <topology evidence="1">Multi-pass membrane protein</topology>
    </subcellularLocation>
</comment>
<dbReference type="Gene3D" id="1.20.1720.10">
    <property type="entry name" value="Multidrug resistance protein D"/>
    <property type="match status" value="1"/>
</dbReference>
<feature type="transmembrane region" description="Helical" evidence="6">
    <location>
        <begin position="201"/>
        <end position="222"/>
    </location>
</feature>
<evidence type="ECO:0000313" key="10">
    <source>
        <dbReference type="EMBL" id="CAB5078265.1"/>
    </source>
</evidence>
<dbReference type="Gene3D" id="1.20.1250.20">
    <property type="entry name" value="MFS general substrate transporter like domains"/>
    <property type="match status" value="1"/>
</dbReference>
<evidence type="ECO:0000313" key="9">
    <source>
        <dbReference type="EMBL" id="CAB4599449.1"/>
    </source>
</evidence>
<evidence type="ECO:0000259" key="7">
    <source>
        <dbReference type="PROSITE" id="PS50850"/>
    </source>
</evidence>
<gene>
    <name evidence="9" type="ORF">UFOPK1762_01830</name>
    <name evidence="8" type="ORF">UFOPK3331_01656</name>
    <name evidence="10" type="ORF">UFOPK4371_01443</name>
</gene>
<feature type="transmembrane region" description="Helical" evidence="6">
    <location>
        <begin position="82"/>
        <end position="101"/>
    </location>
</feature>
<feature type="transmembrane region" description="Helical" evidence="6">
    <location>
        <begin position="301"/>
        <end position="321"/>
    </location>
</feature>
<organism evidence="8">
    <name type="scientific">freshwater metagenome</name>
    <dbReference type="NCBI Taxonomy" id="449393"/>
    <lineage>
        <taxon>unclassified sequences</taxon>
        <taxon>metagenomes</taxon>
        <taxon>ecological metagenomes</taxon>
    </lineage>
</organism>
<evidence type="ECO:0000256" key="3">
    <source>
        <dbReference type="ARBA" id="ARBA00022692"/>
    </source>
</evidence>
<feature type="transmembrane region" description="Helical" evidence="6">
    <location>
        <begin position="483"/>
        <end position="503"/>
    </location>
</feature>
<dbReference type="EMBL" id="CAEZTY010000110">
    <property type="protein sequence ID" value="CAB4599449.1"/>
    <property type="molecule type" value="Genomic_DNA"/>
</dbReference>
<evidence type="ECO:0000256" key="2">
    <source>
        <dbReference type="ARBA" id="ARBA00022448"/>
    </source>
</evidence>
<protein>
    <submittedName>
        <fullName evidence="8">Unannotated protein</fullName>
    </submittedName>
</protein>
<evidence type="ECO:0000256" key="1">
    <source>
        <dbReference type="ARBA" id="ARBA00004141"/>
    </source>
</evidence>
<feature type="transmembrane region" description="Helical" evidence="6">
    <location>
        <begin position="268"/>
        <end position="289"/>
    </location>
</feature>
<feature type="transmembrane region" description="Helical" evidence="6">
    <location>
        <begin position="12"/>
        <end position="31"/>
    </location>
</feature>
<feature type="transmembrane region" description="Helical" evidence="6">
    <location>
        <begin position="228"/>
        <end position="248"/>
    </location>
</feature>
<feature type="transmembrane region" description="Helical" evidence="6">
    <location>
        <begin position="333"/>
        <end position="353"/>
    </location>
</feature>
<feature type="transmembrane region" description="Helical" evidence="6">
    <location>
        <begin position="406"/>
        <end position="424"/>
    </location>
</feature>
<feature type="transmembrane region" description="Helical" evidence="6">
    <location>
        <begin position="140"/>
        <end position="159"/>
    </location>
</feature>
<dbReference type="EMBL" id="CAESAL010000083">
    <property type="protein sequence ID" value="CAB4345917.1"/>
    <property type="molecule type" value="Genomic_DNA"/>
</dbReference>
<dbReference type="PANTHER" id="PTHR42718:SF9">
    <property type="entry name" value="MAJOR FACILITATOR SUPERFAMILY MULTIDRUG TRANSPORTER MFSC"/>
    <property type="match status" value="1"/>
</dbReference>
<reference evidence="8" key="1">
    <citation type="submission" date="2020-05" db="EMBL/GenBank/DDBJ databases">
        <authorList>
            <person name="Chiriac C."/>
            <person name="Salcher M."/>
            <person name="Ghai R."/>
            <person name="Kavagutti S V."/>
        </authorList>
    </citation>
    <scope>NUCLEOTIDE SEQUENCE</scope>
</reference>
<keyword evidence="3 6" id="KW-0812">Transmembrane</keyword>
<dbReference type="InterPro" id="IPR020846">
    <property type="entry name" value="MFS_dom"/>
</dbReference>
<keyword evidence="2" id="KW-0813">Transport</keyword>
<dbReference type="GO" id="GO:0022857">
    <property type="term" value="F:transmembrane transporter activity"/>
    <property type="evidence" value="ECO:0007669"/>
    <property type="project" value="InterPro"/>
</dbReference>
<accession>A0A6J5ZYN2</accession>
<dbReference type="InterPro" id="IPR036259">
    <property type="entry name" value="MFS_trans_sf"/>
</dbReference>
<keyword evidence="5 6" id="KW-0472">Membrane</keyword>
<dbReference type="SUPFAM" id="SSF103473">
    <property type="entry name" value="MFS general substrate transporter"/>
    <property type="match status" value="1"/>
</dbReference>
<feature type="transmembrane region" description="Helical" evidence="6">
    <location>
        <begin position="359"/>
        <end position="385"/>
    </location>
</feature>
<dbReference type="InterPro" id="IPR011701">
    <property type="entry name" value="MFS"/>
</dbReference>
<name>A0A6J5ZYN2_9ZZZZ</name>
<feature type="transmembrane region" description="Helical" evidence="6">
    <location>
        <begin position="165"/>
        <end position="189"/>
    </location>
</feature>
<feature type="transmembrane region" description="Helical" evidence="6">
    <location>
        <begin position="107"/>
        <end position="133"/>
    </location>
</feature>
<sequence length="520" mass="54412">MADVTPSNHPARAGLVLGSLILVATVANLNLSVANVALPDIGRHFDASQTGLNLVAVAYSLGLAASVLWLGAVGDRHGRKMMLLVGTGLAVPASILAAWAPSLEVLIGARILGGLAAGMAFPTTLSLIAALWSGPARTKAIALWSALGGAMAALGPLTAGAVLMYFWWGSVFLITLPLAAVAFLGAWKFVPSHVHESTEPVDNLGGILSVVMVGAVVLSISFAPEPGMMTEALIFAIVGAAAIGAFVLRQRRVEVPLYDLHYASRRPFWVAAIAGILVFGSLMGAMFIGQQYLQNVLGYSTWTAGLSVLPAAFVMVLLAPHSARLIEKYGSRVTLMLGYVCCMLGFGVMLFLWNERSSFAMVSLGYVFLGAGVALAGTPASRALTSAVPVRKAGMASATADLQRDLGGAIMQSIFGALLTAGYVKSFDSQIEATPQTATISDQVVGQLTRSFSSAENVASTYPQYASQITNAARESFLDGQHWAFAAGALAMALGMALVWFAYPRKDEEVAMFAEYQAAD</sequence>
<evidence type="ECO:0000256" key="5">
    <source>
        <dbReference type="ARBA" id="ARBA00023136"/>
    </source>
</evidence>
<dbReference type="CDD" id="cd17321">
    <property type="entry name" value="MFS_MMR_MDR_like"/>
    <property type="match status" value="1"/>
</dbReference>